<dbReference type="Proteomes" id="UP001501153">
    <property type="component" value="Unassembled WGS sequence"/>
</dbReference>
<dbReference type="SUPFAM" id="SSF54593">
    <property type="entry name" value="Glyoxalase/Bleomycin resistance protein/Dihydroxybiphenyl dioxygenase"/>
    <property type="match status" value="1"/>
</dbReference>
<name>A0ABP8IQ01_9BACT</name>
<dbReference type="InterPro" id="IPR029068">
    <property type="entry name" value="Glyas_Bleomycin-R_OHBP_Dase"/>
</dbReference>
<evidence type="ECO:0000313" key="2">
    <source>
        <dbReference type="EMBL" id="GAA4365981.1"/>
    </source>
</evidence>
<accession>A0ABP8IQ01</accession>
<protein>
    <recommendedName>
        <fullName evidence="1">VOC domain-containing protein</fullName>
    </recommendedName>
</protein>
<dbReference type="PROSITE" id="PS51819">
    <property type="entry name" value="VOC"/>
    <property type="match status" value="1"/>
</dbReference>
<evidence type="ECO:0000259" key="1">
    <source>
        <dbReference type="PROSITE" id="PS51819"/>
    </source>
</evidence>
<dbReference type="CDD" id="cd06587">
    <property type="entry name" value="VOC"/>
    <property type="match status" value="1"/>
</dbReference>
<dbReference type="InterPro" id="IPR004360">
    <property type="entry name" value="Glyas_Fos-R_dOase_dom"/>
</dbReference>
<sequence length="112" mass="12348">MASVQRIYARDIPATRRWYSALLGFEPNEDLHGLCYDFGTHSLVLSPSGDKGLFGLMVSSMKDARQRFKQQGIQLDEVLGTIGNHDEGETASFRDPAGNQVMVLDQSNITAS</sequence>
<proteinExistence type="predicted"/>
<dbReference type="RefSeq" id="WP_425556421.1">
    <property type="nucleotide sequence ID" value="NZ_BAABGZ010000075.1"/>
</dbReference>
<organism evidence="2 3">
    <name type="scientific">Hymenobacter saemangeumensis</name>
    <dbReference type="NCBI Taxonomy" id="1084522"/>
    <lineage>
        <taxon>Bacteria</taxon>
        <taxon>Pseudomonadati</taxon>
        <taxon>Bacteroidota</taxon>
        <taxon>Cytophagia</taxon>
        <taxon>Cytophagales</taxon>
        <taxon>Hymenobacteraceae</taxon>
        <taxon>Hymenobacter</taxon>
    </lineage>
</organism>
<dbReference type="Pfam" id="PF00903">
    <property type="entry name" value="Glyoxalase"/>
    <property type="match status" value="1"/>
</dbReference>
<comment type="caution">
    <text evidence="2">The sequence shown here is derived from an EMBL/GenBank/DDBJ whole genome shotgun (WGS) entry which is preliminary data.</text>
</comment>
<dbReference type="EMBL" id="BAABGZ010000075">
    <property type="protein sequence ID" value="GAA4365981.1"/>
    <property type="molecule type" value="Genomic_DNA"/>
</dbReference>
<gene>
    <name evidence="2" type="ORF">GCM10023185_36780</name>
</gene>
<dbReference type="Gene3D" id="3.10.180.10">
    <property type="entry name" value="2,3-Dihydroxybiphenyl 1,2-Dioxygenase, domain 1"/>
    <property type="match status" value="1"/>
</dbReference>
<reference evidence="3" key="1">
    <citation type="journal article" date="2019" name="Int. J. Syst. Evol. Microbiol.">
        <title>The Global Catalogue of Microorganisms (GCM) 10K type strain sequencing project: providing services to taxonomists for standard genome sequencing and annotation.</title>
        <authorList>
            <consortium name="The Broad Institute Genomics Platform"/>
            <consortium name="The Broad Institute Genome Sequencing Center for Infectious Disease"/>
            <person name="Wu L."/>
            <person name="Ma J."/>
        </authorList>
    </citation>
    <scope>NUCLEOTIDE SEQUENCE [LARGE SCALE GENOMIC DNA]</scope>
    <source>
        <strain evidence="3">JCM 17923</strain>
    </source>
</reference>
<evidence type="ECO:0000313" key="3">
    <source>
        <dbReference type="Proteomes" id="UP001501153"/>
    </source>
</evidence>
<keyword evidence="3" id="KW-1185">Reference proteome</keyword>
<dbReference type="InterPro" id="IPR037523">
    <property type="entry name" value="VOC_core"/>
</dbReference>
<feature type="domain" description="VOC" evidence="1">
    <location>
        <begin position="1"/>
        <end position="106"/>
    </location>
</feature>